<keyword evidence="2" id="KW-0238">DNA-binding</keyword>
<dbReference type="SUPFAM" id="SSF46894">
    <property type="entry name" value="C-terminal effector domain of the bipartite response regulators"/>
    <property type="match status" value="1"/>
</dbReference>
<evidence type="ECO:0000259" key="5">
    <source>
        <dbReference type="PROSITE" id="PS50110"/>
    </source>
</evidence>
<dbReference type="SUPFAM" id="SSF52172">
    <property type="entry name" value="CheY-like"/>
    <property type="match status" value="1"/>
</dbReference>
<dbReference type="SMART" id="SM00421">
    <property type="entry name" value="HTH_LUXR"/>
    <property type="match status" value="1"/>
</dbReference>
<dbReference type="Proteomes" id="UP001410394">
    <property type="component" value="Unassembled WGS sequence"/>
</dbReference>
<evidence type="ECO:0000256" key="2">
    <source>
        <dbReference type="ARBA" id="ARBA00023125"/>
    </source>
</evidence>
<dbReference type="PANTHER" id="PTHR43214:SF43">
    <property type="entry name" value="TWO-COMPONENT RESPONSE REGULATOR"/>
    <property type="match status" value="1"/>
</dbReference>
<dbReference type="InterPro" id="IPR058245">
    <property type="entry name" value="NreC/VraR/RcsB-like_REC"/>
</dbReference>
<dbReference type="InterPro" id="IPR000792">
    <property type="entry name" value="Tscrpt_reg_LuxR_C"/>
</dbReference>
<dbReference type="PROSITE" id="PS00622">
    <property type="entry name" value="HTH_LUXR_1"/>
    <property type="match status" value="1"/>
</dbReference>
<dbReference type="PANTHER" id="PTHR43214">
    <property type="entry name" value="TWO-COMPONENT RESPONSE REGULATOR"/>
    <property type="match status" value="1"/>
</dbReference>
<dbReference type="PROSITE" id="PS50043">
    <property type="entry name" value="HTH_LUXR_2"/>
    <property type="match status" value="1"/>
</dbReference>
<accession>A0ABU9YUT1</accession>
<dbReference type="CDD" id="cd17535">
    <property type="entry name" value="REC_NarL-like"/>
    <property type="match status" value="1"/>
</dbReference>
<dbReference type="RefSeq" id="WP_345918244.1">
    <property type="nucleotide sequence ID" value="NZ_JBDIVE010000001.1"/>
</dbReference>
<evidence type="ECO:0000256" key="3">
    <source>
        <dbReference type="PROSITE-ProRule" id="PRU00169"/>
    </source>
</evidence>
<dbReference type="PRINTS" id="PR00038">
    <property type="entry name" value="HTHLUXR"/>
</dbReference>
<keyword evidence="1 3" id="KW-0597">Phosphoprotein</keyword>
<sequence>MNSSEMPATRPAAQPELMHAAPGEAKAKIRVLIADDHVTVREGLVAMIGRQPDMEVVAEAADGRAAVSAWLAHQPDVCLLDLRMPILDGVATIGEIRQLAPAARIIVLTTFDTDSDIANAIKAGARGYLLKDSQREELLDCIRRVNGGETCIPPALVAKLAAGISNEALTGRELDVLSLLARGKSNKEIGANLYISETTVKSHLRSIFTKLNVLSRTEAITVASRRGLVKI</sequence>
<dbReference type="InterPro" id="IPR011006">
    <property type="entry name" value="CheY-like_superfamily"/>
</dbReference>
<dbReference type="InterPro" id="IPR016032">
    <property type="entry name" value="Sig_transdc_resp-reg_C-effctor"/>
</dbReference>
<feature type="domain" description="HTH luxR-type" evidence="4">
    <location>
        <begin position="162"/>
        <end position="227"/>
    </location>
</feature>
<dbReference type="CDD" id="cd06170">
    <property type="entry name" value="LuxR_C_like"/>
    <property type="match status" value="1"/>
</dbReference>
<comment type="caution">
    <text evidence="6">The sequence shown here is derived from an EMBL/GenBank/DDBJ whole genome shotgun (WGS) entry which is preliminary data.</text>
</comment>
<evidence type="ECO:0000313" key="7">
    <source>
        <dbReference type="Proteomes" id="UP001410394"/>
    </source>
</evidence>
<organism evidence="6 7">
    <name type="scientific">Uliginosibacterium sediminicola</name>
    <dbReference type="NCBI Taxonomy" id="2024550"/>
    <lineage>
        <taxon>Bacteria</taxon>
        <taxon>Pseudomonadati</taxon>
        <taxon>Pseudomonadota</taxon>
        <taxon>Betaproteobacteria</taxon>
        <taxon>Rhodocyclales</taxon>
        <taxon>Zoogloeaceae</taxon>
        <taxon>Uliginosibacterium</taxon>
    </lineage>
</organism>
<dbReference type="PROSITE" id="PS50110">
    <property type="entry name" value="RESPONSE_REGULATORY"/>
    <property type="match status" value="1"/>
</dbReference>
<feature type="modified residue" description="4-aspartylphosphate" evidence="3">
    <location>
        <position position="81"/>
    </location>
</feature>
<dbReference type="Pfam" id="PF00196">
    <property type="entry name" value="GerE"/>
    <property type="match status" value="1"/>
</dbReference>
<proteinExistence type="predicted"/>
<dbReference type="SMART" id="SM00448">
    <property type="entry name" value="REC"/>
    <property type="match status" value="1"/>
</dbReference>
<feature type="domain" description="Response regulatory" evidence="5">
    <location>
        <begin position="30"/>
        <end position="146"/>
    </location>
</feature>
<dbReference type="EMBL" id="JBDIVE010000001">
    <property type="protein sequence ID" value="MEN3067479.1"/>
    <property type="molecule type" value="Genomic_DNA"/>
</dbReference>
<keyword evidence="7" id="KW-1185">Reference proteome</keyword>
<dbReference type="InterPro" id="IPR001789">
    <property type="entry name" value="Sig_transdc_resp-reg_receiver"/>
</dbReference>
<dbReference type="InterPro" id="IPR039420">
    <property type="entry name" value="WalR-like"/>
</dbReference>
<dbReference type="Pfam" id="PF00072">
    <property type="entry name" value="Response_reg"/>
    <property type="match status" value="1"/>
</dbReference>
<gene>
    <name evidence="6" type="ORF">ABDB84_03245</name>
</gene>
<protein>
    <submittedName>
        <fullName evidence="6">Response regulator transcription factor</fullName>
    </submittedName>
</protein>
<reference evidence="6 7" key="1">
    <citation type="journal article" date="2018" name="Int. J. Syst. Evol. Microbiol.">
        <title>Uliginosibacterium sediminicola sp. nov., isolated from freshwater sediment.</title>
        <authorList>
            <person name="Hwang W.M."/>
            <person name="Kim S.M."/>
            <person name="Kang K."/>
            <person name="Ahn T.Y."/>
        </authorList>
    </citation>
    <scope>NUCLEOTIDE SEQUENCE [LARGE SCALE GENOMIC DNA]</scope>
    <source>
        <strain evidence="6 7">M1-21</strain>
    </source>
</reference>
<evidence type="ECO:0000256" key="1">
    <source>
        <dbReference type="ARBA" id="ARBA00022553"/>
    </source>
</evidence>
<dbReference type="Gene3D" id="3.40.50.2300">
    <property type="match status" value="1"/>
</dbReference>
<evidence type="ECO:0000259" key="4">
    <source>
        <dbReference type="PROSITE" id="PS50043"/>
    </source>
</evidence>
<evidence type="ECO:0000313" key="6">
    <source>
        <dbReference type="EMBL" id="MEN3067479.1"/>
    </source>
</evidence>
<name>A0ABU9YUT1_9RHOO</name>